<keyword evidence="1" id="KW-0472">Membrane</keyword>
<dbReference type="KEGG" id="pyo:PY17X_1400027"/>
<feature type="transmembrane region" description="Helical" evidence="1">
    <location>
        <begin position="272"/>
        <end position="297"/>
    </location>
</feature>
<sequence>MDYDMCENFNIVIKNYPDESKITEEHDIHGIDGIEKYCVDEECKTELDKINAACLWLLNENISKGIDDLNNEDVKSFIIYIMIWLNYMLNLKNDGKITNLNEFYTKHIENNTHYTNCTNGDNGCIKLKGKTEYNNFKEIIFKNMDFSNIDFKDISKFYEAFKLLCKLHDELNEGNLECTKYLGYANKIVSKFKELNESSSVTRNTLYIQTWSTLSTDYDNFKEDYSGNCVDIPSFPSIKTPQHVQSSEEHSEHGSVESSDVISSSLSIVKKLILALSIFSAITIFLGIFYKCSLFVLRKRAQKQHSREKLKNIKKRMNH</sequence>
<dbReference type="NCBIfam" id="TIGR01590">
    <property type="entry name" value="yir-bir-cir_Pla"/>
    <property type="match status" value="1"/>
</dbReference>
<accession>A0A4V0KST4</accession>
<gene>
    <name evidence="2" type="ORF">PY17X_1400027</name>
</gene>
<dbReference type="Proteomes" id="UP000072874">
    <property type="component" value="Chromosome 14"/>
</dbReference>
<protein>
    <submittedName>
        <fullName evidence="2">YIR protein</fullName>
    </submittedName>
</protein>
<keyword evidence="1" id="KW-1133">Transmembrane helix</keyword>
<evidence type="ECO:0000256" key="1">
    <source>
        <dbReference type="SAM" id="Phobius"/>
    </source>
</evidence>
<keyword evidence="1" id="KW-0812">Transmembrane</keyword>
<reference evidence="2 3" key="1">
    <citation type="journal article" date="2014" name="BMC Biol.">
        <title>A comprehensive evaluation of rodent malaria parasite genomes and gene expression.</title>
        <authorList>
            <person name="Otto T.D."/>
            <person name="Bohme U."/>
            <person name="Jackson A.P."/>
            <person name="Hunt M."/>
            <person name="Franke-Fayard B."/>
            <person name="Hoeijmakers W.A."/>
            <person name="Religa A.A."/>
            <person name="Robertson L."/>
            <person name="Sanders M."/>
            <person name="Ogun S.A."/>
            <person name="Cunningham D."/>
            <person name="Erhart A."/>
            <person name="Billker O."/>
            <person name="Khan S.M."/>
            <person name="Stunnenberg H.G."/>
            <person name="Langhorne J."/>
            <person name="Holder A.A."/>
            <person name="Waters A.P."/>
            <person name="Newbold C.I."/>
            <person name="Pain A."/>
            <person name="Berriman M."/>
            <person name="Janse C.J."/>
        </authorList>
    </citation>
    <scope>NUCLEOTIDE SEQUENCE [LARGE SCALE GENOMIC DNA]</scope>
    <source>
        <strain evidence="2 3">17X</strain>
    </source>
</reference>
<dbReference type="RefSeq" id="XP_034493623.1">
    <property type="nucleotide sequence ID" value="XM_034637690.1"/>
</dbReference>
<dbReference type="VEuPathDB" id="PlasmoDB:PY02163"/>
<dbReference type="GeneID" id="55210960"/>
<dbReference type="AlphaFoldDB" id="A0A4V0KST4"/>
<evidence type="ECO:0000313" key="2">
    <source>
        <dbReference type="EMBL" id="VTZ81293.1"/>
    </source>
</evidence>
<dbReference type="OrthoDB" id="373273at2759"/>
<dbReference type="EMBL" id="LM993668">
    <property type="protein sequence ID" value="VTZ81293.1"/>
    <property type="molecule type" value="Genomic_DNA"/>
</dbReference>
<proteinExistence type="predicted"/>
<dbReference type="VEuPathDB" id="PlasmoDB:Py17XNL_001400833"/>
<organism evidence="2 3">
    <name type="scientific">Plasmodium yoelii</name>
    <dbReference type="NCBI Taxonomy" id="5861"/>
    <lineage>
        <taxon>Eukaryota</taxon>
        <taxon>Sar</taxon>
        <taxon>Alveolata</taxon>
        <taxon>Apicomplexa</taxon>
        <taxon>Aconoidasida</taxon>
        <taxon>Haemosporida</taxon>
        <taxon>Plasmodiidae</taxon>
        <taxon>Plasmodium</taxon>
        <taxon>Plasmodium (Vinckeia)</taxon>
    </lineage>
</organism>
<dbReference type="InterPro" id="IPR006477">
    <property type="entry name" value="Yir_bir_cir"/>
</dbReference>
<dbReference type="VEuPathDB" id="PlasmoDB:PYYM_0000600"/>
<evidence type="ECO:0000313" key="3">
    <source>
        <dbReference type="Proteomes" id="UP000072874"/>
    </source>
</evidence>
<name>A0A4V0KST4_PLAYE</name>
<dbReference type="VEuPathDB" id="PlasmoDB:PY17X_1400027"/>
<dbReference type="Pfam" id="PF06022">
    <property type="entry name" value="Cir_Bir_Yir"/>
    <property type="match status" value="1"/>
</dbReference>